<dbReference type="PANTHER" id="PTHR33909">
    <property type="entry name" value="SEC TRANSLOCON ACCESSORY COMPLEX SUBUNIT YAJC"/>
    <property type="match status" value="1"/>
</dbReference>
<evidence type="ECO:0000256" key="3">
    <source>
        <dbReference type="ARBA" id="ARBA00022448"/>
    </source>
</evidence>
<evidence type="ECO:0000256" key="6">
    <source>
        <dbReference type="ARBA" id="ARBA00022927"/>
    </source>
</evidence>
<evidence type="ECO:0000256" key="9">
    <source>
        <dbReference type="ARBA" id="ARBA00023136"/>
    </source>
</evidence>
<dbReference type="GO" id="GO:0015031">
    <property type="term" value="P:protein transport"/>
    <property type="evidence" value="ECO:0007669"/>
    <property type="project" value="UniProtKB-KW"/>
</dbReference>
<evidence type="ECO:0000256" key="8">
    <source>
        <dbReference type="ARBA" id="ARBA00023010"/>
    </source>
</evidence>
<keyword evidence="8" id="KW-0811">Translocation</keyword>
<evidence type="ECO:0000256" key="5">
    <source>
        <dbReference type="ARBA" id="ARBA00022692"/>
    </source>
</evidence>
<proteinExistence type="inferred from homology"/>
<keyword evidence="5 10" id="KW-0812">Transmembrane</keyword>
<organism evidence="11 12">
    <name type="scientific">Candidatus Avimonoglobus intestinipullorum</name>
    <dbReference type="NCBI Taxonomy" id="2840699"/>
    <lineage>
        <taxon>Bacteria</taxon>
        <taxon>Bacillati</taxon>
        <taxon>Bacillota</taxon>
        <taxon>Clostridia</taxon>
        <taxon>Eubacteriales</taxon>
        <taxon>Candidatus Avimonoglobus</taxon>
    </lineage>
</organism>
<keyword evidence="4" id="KW-1003">Cell membrane</keyword>
<keyword evidence="9 10" id="KW-0472">Membrane</keyword>
<dbReference type="InterPro" id="IPR003849">
    <property type="entry name" value="Preprotein_translocase_YajC"/>
</dbReference>
<keyword evidence="6" id="KW-0653">Protein transport</keyword>
<protein>
    <submittedName>
        <fullName evidence="11">Preprotein translocase subunit YajC</fullName>
    </submittedName>
</protein>
<name>A0A9D1S6E2_9FIRM</name>
<dbReference type="PANTHER" id="PTHR33909:SF1">
    <property type="entry name" value="SEC TRANSLOCON ACCESSORY COMPLEX SUBUNIT YAJC"/>
    <property type="match status" value="1"/>
</dbReference>
<dbReference type="GO" id="GO:0005886">
    <property type="term" value="C:plasma membrane"/>
    <property type="evidence" value="ECO:0007669"/>
    <property type="project" value="UniProtKB-SubCell"/>
</dbReference>
<keyword evidence="7 10" id="KW-1133">Transmembrane helix</keyword>
<dbReference type="EMBL" id="DVND01000125">
    <property type="protein sequence ID" value="HIU48650.1"/>
    <property type="molecule type" value="Genomic_DNA"/>
</dbReference>
<dbReference type="Pfam" id="PF02699">
    <property type="entry name" value="YajC"/>
    <property type="match status" value="1"/>
</dbReference>
<comment type="subcellular location">
    <subcellularLocation>
        <location evidence="1">Cell membrane</location>
        <topology evidence="1">Single-pass membrane protein</topology>
    </subcellularLocation>
</comment>
<evidence type="ECO:0000256" key="4">
    <source>
        <dbReference type="ARBA" id="ARBA00022475"/>
    </source>
</evidence>
<keyword evidence="3" id="KW-0813">Transport</keyword>
<dbReference type="AlphaFoldDB" id="A0A9D1S6E2"/>
<dbReference type="PRINTS" id="PR01853">
    <property type="entry name" value="YAJCTRNLCASE"/>
</dbReference>
<reference evidence="11" key="1">
    <citation type="submission" date="2020-10" db="EMBL/GenBank/DDBJ databases">
        <authorList>
            <person name="Gilroy R."/>
        </authorList>
    </citation>
    <scope>NUCLEOTIDE SEQUENCE</scope>
    <source>
        <strain evidence="11">ChiSjej4B22-9803</strain>
    </source>
</reference>
<comment type="caution">
    <text evidence="11">The sequence shown here is derived from an EMBL/GenBank/DDBJ whole genome shotgun (WGS) entry which is preliminary data.</text>
</comment>
<evidence type="ECO:0000256" key="1">
    <source>
        <dbReference type="ARBA" id="ARBA00004162"/>
    </source>
</evidence>
<evidence type="ECO:0000256" key="7">
    <source>
        <dbReference type="ARBA" id="ARBA00022989"/>
    </source>
</evidence>
<dbReference type="NCBIfam" id="TIGR00739">
    <property type="entry name" value="yajC"/>
    <property type="match status" value="1"/>
</dbReference>
<feature type="transmembrane region" description="Helical" evidence="10">
    <location>
        <begin position="27"/>
        <end position="46"/>
    </location>
</feature>
<reference evidence="11" key="2">
    <citation type="journal article" date="2021" name="PeerJ">
        <title>Extensive microbial diversity within the chicken gut microbiome revealed by metagenomics and culture.</title>
        <authorList>
            <person name="Gilroy R."/>
            <person name="Ravi A."/>
            <person name="Getino M."/>
            <person name="Pursley I."/>
            <person name="Horton D.L."/>
            <person name="Alikhan N.F."/>
            <person name="Baker D."/>
            <person name="Gharbi K."/>
            <person name="Hall N."/>
            <person name="Watson M."/>
            <person name="Adriaenssens E.M."/>
            <person name="Foster-Nyarko E."/>
            <person name="Jarju S."/>
            <person name="Secka A."/>
            <person name="Antonio M."/>
            <person name="Oren A."/>
            <person name="Chaudhuri R.R."/>
            <person name="La Ragione R."/>
            <person name="Hildebrand F."/>
            <person name="Pallen M.J."/>
        </authorList>
    </citation>
    <scope>NUCLEOTIDE SEQUENCE</scope>
    <source>
        <strain evidence="11">ChiSjej4B22-9803</strain>
    </source>
</reference>
<evidence type="ECO:0000256" key="10">
    <source>
        <dbReference type="SAM" id="Phobius"/>
    </source>
</evidence>
<dbReference type="Proteomes" id="UP000824111">
    <property type="component" value="Unassembled WGS sequence"/>
</dbReference>
<evidence type="ECO:0000313" key="12">
    <source>
        <dbReference type="Proteomes" id="UP000824111"/>
    </source>
</evidence>
<sequence>MFETIVAFAEAGTTDTAAAEAAAASPLAAVISFLPMVLIIVLLYFMMIRPQRKKEKETQKMLAAMKVGDKVVSIGGICGKVTKIKDDYVFVETGNVGTPAERTVIKFERSAIKSVEQKIQA</sequence>
<gene>
    <name evidence="11" type="primary">yajC</name>
    <name evidence="11" type="ORF">IAB04_04750</name>
</gene>
<accession>A0A9D1S6E2</accession>
<evidence type="ECO:0000313" key="11">
    <source>
        <dbReference type="EMBL" id="HIU48650.1"/>
    </source>
</evidence>
<evidence type="ECO:0000256" key="2">
    <source>
        <dbReference type="ARBA" id="ARBA00006742"/>
    </source>
</evidence>
<comment type="similarity">
    <text evidence="2">Belongs to the YajC family.</text>
</comment>
<dbReference type="SMART" id="SM01323">
    <property type="entry name" value="YajC"/>
    <property type="match status" value="1"/>
</dbReference>